<reference evidence="2 3" key="1">
    <citation type="journal article" date="2019" name="Plant Biotechnol. J.">
        <title>The red bayberry genome and genetic basis of sex determination.</title>
        <authorList>
            <person name="Jia H.M."/>
            <person name="Jia H.J."/>
            <person name="Cai Q.L."/>
            <person name="Wang Y."/>
            <person name="Zhao H.B."/>
            <person name="Yang W.F."/>
            <person name="Wang G.Y."/>
            <person name="Li Y.H."/>
            <person name="Zhan D.L."/>
            <person name="Shen Y.T."/>
            <person name="Niu Q.F."/>
            <person name="Chang L."/>
            <person name="Qiu J."/>
            <person name="Zhao L."/>
            <person name="Xie H.B."/>
            <person name="Fu W.Y."/>
            <person name="Jin J."/>
            <person name="Li X.W."/>
            <person name="Jiao Y."/>
            <person name="Zhou C.C."/>
            <person name="Tu T."/>
            <person name="Chai C.Y."/>
            <person name="Gao J.L."/>
            <person name="Fan L.J."/>
            <person name="van de Weg E."/>
            <person name="Wang J.Y."/>
            <person name="Gao Z.S."/>
        </authorList>
    </citation>
    <scope>NUCLEOTIDE SEQUENCE [LARGE SCALE GENOMIC DNA]</scope>
    <source>
        <tissue evidence="2">Leaves</tissue>
    </source>
</reference>
<gene>
    <name evidence="2" type="ORF">CJ030_MR4G024547</name>
</gene>
<dbReference type="EMBL" id="RXIC02000022">
    <property type="protein sequence ID" value="KAB1215994.1"/>
    <property type="molecule type" value="Genomic_DNA"/>
</dbReference>
<evidence type="ECO:0000313" key="2">
    <source>
        <dbReference type="EMBL" id="KAB1215994.1"/>
    </source>
</evidence>
<protein>
    <submittedName>
        <fullName evidence="2">Uncharacterized protein</fullName>
    </submittedName>
</protein>
<name>A0A6A1VSS9_9ROSI</name>
<proteinExistence type="predicted"/>
<sequence>MGKKGIVGTGLSTVEEPHGNSSDSGIFCVGSSQANYSFFYAFDRWLNKKGSQIALQKHLVSDHVVLHFGGNSGVRSIGNDIFPCTFLTQLWTLSSKGLRLLLQSLEPFSVPGMDIE</sequence>
<dbReference type="Proteomes" id="UP000516437">
    <property type="component" value="Chromosome 4"/>
</dbReference>
<keyword evidence="3" id="KW-1185">Reference proteome</keyword>
<accession>A0A6A1VSS9</accession>
<feature type="region of interest" description="Disordered" evidence="1">
    <location>
        <begin position="1"/>
        <end position="22"/>
    </location>
</feature>
<comment type="caution">
    <text evidence="2">The sequence shown here is derived from an EMBL/GenBank/DDBJ whole genome shotgun (WGS) entry which is preliminary data.</text>
</comment>
<organism evidence="2 3">
    <name type="scientific">Morella rubra</name>
    <name type="common">Chinese bayberry</name>
    <dbReference type="NCBI Taxonomy" id="262757"/>
    <lineage>
        <taxon>Eukaryota</taxon>
        <taxon>Viridiplantae</taxon>
        <taxon>Streptophyta</taxon>
        <taxon>Embryophyta</taxon>
        <taxon>Tracheophyta</taxon>
        <taxon>Spermatophyta</taxon>
        <taxon>Magnoliopsida</taxon>
        <taxon>eudicotyledons</taxon>
        <taxon>Gunneridae</taxon>
        <taxon>Pentapetalae</taxon>
        <taxon>rosids</taxon>
        <taxon>fabids</taxon>
        <taxon>Fagales</taxon>
        <taxon>Myricaceae</taxon>
        <taxon>Morella</taxon>
    </lineage>
</organism>
<dbReference type="AlphaFoldDB" id="A0A6A1VSS9"/>
<evidence type="ECO:0000256" key="1">
    <source>
        <dbReference type="SAM" id="MobiDB-lite"/>
    </source>
</evidence>
<evidence type="ECO:0000313" key="3">
    <source>
        <dbReference type="Proteomes" id="UP000516437"/>
    </source>
</evidence>